<evidence type="ECO:0000313" key="8">
    <source>
        <dbReference type="Proteomes" id="UP000523196"/>
    </source>
</evidence>
<evidence type="ECO:0000256" key="1">
    <source>
        <dbReference type="ARBA" id="ARBA00010688"/>
    </source>
</evidence>
<dbReference type="Gene3D" id="3.40.1190.20">
    <property type="match status" value="1"/>
</dbReference>
<evidence type="ECO:0000256" key="4">
    <source>
        <dbReference type="ARBA" id="ARBA00022777"/>
    </source>
</evidence>
<dbReference type="InterPro" id="IPR050306">
    <property type="entry name" value="PfkB_Carbo_kinase"/>
</dbReference>
<evidence type="ECO:0000259" key="6">
    <source>
        <dbReference type="Pfam" id="PF00294"/>
    </source>
</evidence>
<dbReference type="InterPro" id="IPR011611">
    <property type="entry name" value="PfkB_dom"/>
</dbReference>
<evidence type="ECO:0000256" key="5">
    <source>
        <dbReference type="ARBA" id="ARBA00022840"/>
    </source>
</evidence>
<dbReference type="EMBL" id="JACHTF010000009">
    <property type="protein sequence ID" value="MBB1060811.1"/>
    <property type="molecule type" value="Genomic_DNA"/>
</dbReference>
<keyword evidence="3" id="KW-0547">Nucleotide-binding</keyword>
<reference evidence="7 8" key="1">
    <citation type="submission" date="2020-08" db="EMBL/GenBank/DDBJ databases">
        <authorList>
            <person name="Xu S."/>
            <person name="Li A."/>
        </authorList>
    </citation>
    <scope>NUCLEOTIDE SEQUENCE [LARGE SCALE GENOMIC DNA]</scope>
    <source>
        <strain evidence="7 8">119BY6-57</strain>
    </source>
</reference>
<organism evidence="7 8">
    <name type="scientific">Marilutibacter spongiae</name>
    <dbReference type="NCBI Taxonomy" id="2025720"/>
    <lineage>
        <taxon>Bacteria</taxon>
        <taxon>Pseudomonadati</taxon>
        <taxon>Pseudomonadota</taxon>
        <taxon>Gammaproteobacteria</taxon>
        <taxon>Lysobacterales</taxon>
        <taxon>Lysobacteraceae</taxon>
        <taxon>Marilutibacter</taxon>
    </lineage>
</organism>
<accession>A0A7W3Y6D3</accession>
<keyword evidence="4 7" id="KW-0418">Kinase</keyword>
<evidence type="ECO:0000313" key="7">
    <source>
        <dbReference type="EMBL" id="MBB1060811.1"/>
    </source>
</evidence>
<dbReference type="InterPro" id="IPR029056">
    <property type="entry name" value="Ribokinase-like"/>
</dbReference>
<evidence type="ECO:0000256" key="3">
    <source>
        <dbReference type="ARBA" id="ARBA00022741"/>
    </source>
</evidence>
<dbReference type="RefSeq" id="WP_182687111.1">
    <property type="nucleotide sequence ID" value="NZ_JACHTF010000009.1"/>
</dbReference>
<evidence type="ECO:0000256" key="2">
    <source>
        <dbReference type="ARBA" id="ARBA00022679"/>
    </source>
</evidence>
<comment type="caution">
    <text evidence="7">The sequence shown here is derived from an EMBL/GenBank/DDBJ whole genome shotgun (WGS) entry which is preliminary data.</text>
</comment>
<dbReference type="AlphaFoldDB" id="A0A7W3Y6D3"/>
<dbReference type="PROSITE" id="PS00583">
    <property type="entry name" value="PFKB_KINASES_1"/>
    <property type="match status" value="1"/>
</dbReference>
<keyword evidence="8" id="KW-1185">Reference proteome</keyword>
<dbReference type="Pfam" id="PF00294">
    <property type="entry name" value="PfkB"/>
    <property type="match status" value="1"/>
</dbReference>
<dbReference type="PANTHER" id="PTHR43085">
    <property type="entry name" value="HEXOKINASE FAMILY MEMBER"/>
    <property type="match status" value="1"/>
</dbReference>
<dbReference type="SUPFAM" id="SSF53613">
    <property type="entry name" value="Ribokinase-like"/>
    <property type="match status" value="1"/>
</dbReference>
<gene>
    <name evidence="7" type="ORF">H4F98_09515</name>
</gene>
<dbReference type="GO" id="GO:0016301">
    <property type="term" value="F:kinase activity"/>
    <property type="evidence" value="ECO:0007669"/>
    <property type="project" value="UniProtKB-KW"/>
</dbReference>
<feature type="domain" description="Carbohydrate kinase PfkB" evidence="6">
    <location>
        <begin position="8"/>
        <end position="317"/>
    </location>
</feature>
<keyword evidence="2" id="KW-0808">Transferase</keyword>
<dbReference type="PANTHER" id="PTHR43085:SF1">
    <property type="entry name" value="PSEUDOURIDINE KINASE-RELATED"/>
    <property type="match status" value="1"/>
</dbReference>
<comment type="similarity">
    <text evidence="1">Belongs to the carbohydrate kinase PfkB family.</text>
</comment>
<dbReference type="Proteomes" id="UP000523196">
    <property type="component" value="Unassembled WGS sequence"/>
</dbReference>
<dbReference type="GO" id="GO:0005524">
    <property type="term" value="F:ATP binding"/>
    <property type="evidence" value="ECO:0007669"/>
    <property type="project" value="UniProtKB-KW"/>
</dbReference>
<name>A0A7W3Y6D3_9GAMM</name>
<protein>
    <submittedName>
        <fullName evidence="7">Carbohydrate kinase</fullName>
    </submittedName>
</protein>
<dbReference type="InterPro" id="IPR002173">
    <property type="entry name" value="Carboh/pur_kinase_PfkB_CS"/>
</dbReference>
<sequence length="332" mass="35109">MSQARPWVACFGEALIDFLAEPPGADGTPRRFAEYAGGAPANVAAAVARLGGRARFVGMLGTDMFGDFLFDALAGMGVDTRDIVRTDAAPTALAFVSLDADGERSFSFRRPPAADLLFRESDLRADAFDDVAVLHVCSNSLTESGIAAATLAAMRRARAAGARVSMDVNLRPSLWPAGSDPAPRVWAALDEAEIVKLCDGEACFLRHSLHDDDASEAALLERLWQGRAQLVLVTDGARPLRWFTRQARGEVSAFRVRAVDTTAAGDAFMGGLLHAFARQELDLGALLETPASIQALVRSGAACGALATTRHGAFAAMPGADALNELLQRDAP</sequence>
<proteinExistence type="inferred from homology"/>
<dbReference type="CDD" id="cd01167">
    <property type="entry name" value="bac_FRK"/>
    <property type="match status" value="1"/>
</dbReference>
<keyword evidence="5" id="KW-0067">ATP-binding</keyword>
<dbReference type="PROSITE" id="PS00584">
    <property type="entry name" value="PFKB_KINASES_2"/>
    <property type="match status" value="1"/>
</dbReference>